<evidence type="ECO:0000256" key="4">
    <source>
        <dbReference type="ARBA" id="ARBA00022737"/>
    </source>
</evidence>
<dbReference type="OrthoDB" id="9805918at2"/>
<feature type="binding site" evidence="8">
    <location>
        <begin position="246"/>
        <end position="250"/>
    </location>
    <ligand>
        <name>GTP</name>
        <dbReference type="ChEBI" id="CHEBI:37565"/>
        <label>2</label>
    </ligand>
</feature>
<dbReference type="HOGENOM" id="CLU_016077_6_1_12"/>
<name>I4B1Z9_TURPD</name>
<dbReference type="STRING" id="869212.Turpa_0654"/>
<dbReference type="HAMAP" id="MF_00195">
    <property type="entry name" value="GTPase_Der"/>
    <property type="match status" value="1"/>
</dbReference>
<comment type="similarity">
    <text evidence="1 8 9">Belongs to the TRAFAC class TrmE-Era-EngA-EngB-Septin-like GTPase superfamily. EngA (Der) GTPase family.</text>
</comment>
<comment type="function">
    <text evidence="8 9">GTPase that plays an essential role in the late steps of ribosome biogenesis.</text>
</comment>
<evidence type="ECO:0000256" key="3">
    <source>
        <dbReference type="ARBA" id="ARBA00022517"/>
    </source>
</evidence>
<dbReference type="Proteomes" id="UP000006048">
    <property type="component" value="Chromosome"/>
</dbReference>
<evidence type="ECO:0000313" key="12">
    <source>
        <dbReference type="EMBL" id="AFM11306.1"/>
    </source>
</evidence>
<dbReference type="Gene3D" id="3.40.50.300">
    <property type="entry name" value="P-loop containing nucleotide triphosphate hydrolases"/>
    <property type="match status" value="2"/>
</dbReference>
<dbReference type="Pfam" id="PF01926">
    <property type="entry name" value="MMR_HSR1"/>
    <property type="match status" value="2"/>
</dbReference>
<organism evidence="12 13">
    <name type="scientific">Turneriella parva (strain ATCC BAA-1111 / DSM 21527 / NCTC 11395 / H)</name>
    <name type="common">Leptospira parva</name>
    <dbReference type="NCBI Taxonomy" id="869212"/>
    <lineage>
        <taxon>Bacteria</taxon>
        <taxon>Pseudomonadati</taxon>
        <taxon>Spirochaetota</taxon>
        <taxon>Spirochaetia</taxon>
        <taxon>Leptospirales</taxon>
        <taxon>Leptospiraceae</taxon>
        <taxon>Turneriella</taxon>
    </lineage>
</organism>
<evidence type="ECO:0000313" key="13">
    <source>
        <dbReference type="Proteomes" id="UP000006048"/>
    </source>
</evidence>
<gene>
    <name evidence="8" type="primary">der</name>
    <name evidence="12" type="ordered locus">Turpa_0654</name>
</gene>
<dbReference type="AlphaFoldDB" id="I4B1Z9"/>
<accession>I4B1Z9</accession>
<dbReference type="InterPro" id="IPR027417">
    <property type="entry name" value="P-loop_NTPase"/>
</dbReference>
<feature type="binding site" evidence="8">
    <location>
        <begin position="311"/>
        <end position="314"/>
    </location>
    <ligand>
        <name>GTP</name>
        <dbReference type="ChEBI" id="CHEBI:37565"/>
        <label>2</label>
    </ligand>
</feature>
<evidence type="ECO:0000256" key="1">
    <source>
        <dbReference type="ARBA" id="ARBA00008279"/>
    </source>
</evidence>
<dbReference type="KEGG" id="tpx:Turpa_0654"/>
<dbReference type="GO" id="GO:0043022">
    <property type="term" value="F:ribosome binding"/>
    <property type="evidence" value="ECO:0007669"/>
    <property type="project" value="TreeGrafter"/>
</dbReference>
<dbReference type="InterPro" id="IPR032859">
    <property type="entry name" value="KH_dom-like"/>
</dbReference>
<dbReference type="InterPro" id="IPR015946">
    <property type="entry name" value="KH_dom-like_a/b"/>
</dbReference>
<dbReference type="PATRIC" id="fig|869212.3.peg.628"/>
<feature type="domain" description="G" evidence="10">
    <location>
        <begin position="195"/>
        <end position="312"/>
    </location>
</feature>
<evidence type="ECO:0000256" key="7">
    <source>
        <dbReference type="ARBA" id="ARBA00032345"/>
    </source>
</evidence>
<dbReference type="InterPro" id="IPR006073">
    <property type="entry name" value="GTP-bd"/>
</dbReference>
<feature type="binding site" evidence="8">
    <location>
        <begin position="8"/>
        <end position="15"/>
    </location>
    <ligand>
        <name>GTP</name>
        <dbReference type="ChEBI" id="CHEBI:37565"/>
        <label>1</label>
    </ligand>
</feature>
<dbReference type="PANTHER" id="PTHR43834:SF6">
    <property type="entry name" value="GTPASE DER"/>
    <property type="match status" value="1"/>
</dbReference>
<keyword evidence="6 8" id="KW-0342">GTP-binding</keyword>
<dbReference type="GO" id="GO:0042254">
    <property type="term" value="P:ribosome biogenesis"/>
    <property type="evidence" value="ECO:0007669"/>
    <property type="project" value="UniProtKB-KW"/>
</dbReference>
<evidence type="ECO:0000256" key="2">
    <source>
        <dbReference type="ARBA" id="ARBA00020953"/>
    </source>
</evidence>
<feature type="domain" description="GTPase Der C-terminal KH-domain-like" evidence="11">
    <location>
        <begin position="370"/>
        <end position="444"/>
    </location>
</feature>
<dbReference type="Gene3D" id="3.30.300.20">
    <property type="match status" value="1"/>
</dbReference>
<dbReference type="RefSeq" id="WP_014801824.1">
    <property type="nucleotide sequence ID" value="NC_018020.1"/>
</dbReference>
<evidence type="ECO:0000256" key="5">
    <source>
        <dbReference type="ARBA" id="ARBA00022741"/>
    </source>
</evidence>
<feature type="binding site" evidence="8">
    <location>
        <begin position="199"/>
        <end position="206"/>
    </location>
    <ligand>
        <name>GTP</name>
        <dbReference type="ChEBI" id="CHEBI:37565"/>
        <label>2</label>
    </ligand>
</feature>
<keyword evidence="4 9" id="KW-0677">Repeat</keyword>
<dbReference type="InterPro" id="IPR005225">
    <property type="entry name" value="Small_GTP-bd"/>
</dbReference>
<dbReference type="PIRSF" id="PIRSF006485">
    <property type="entry name" value="GTP-binding_EngA"/>
    <property type="match status" value="1"/>
</dbReference>
<proteinExistence type="inferred from homology"/>
<dbReference type="EMBL" id="CP002959">
    <property type="protein sequence ID" value="AFM11306.1"/>
    <property type="molecule type" value="Genomic_DNA"/>
</dbReference>
<reference evidence="12 13" key="1">
    <citation type="submission" date="2012-06" db="EMBL/GenBank/DDBJ databases">
        <title>The complete chromosome of genome of Turneriella parva DSM 21527.</title>
        <authorList>
            <consortium name="US DOE Joint Genome Institute (JGI-PGF)"/>
            <person name="Lucas S."/>
            <person name="Han J."/>
            <person name="Lapidus A."/>
            <person name="Bruce D."/>
            <person name="Goodwin L."/>
            <person name="Pitluck S."/>
            <person name="Peters L."/>
            <person name="Kyrpides N."/>
            <person name="Mavromatis K."/>
            <person name="Ivanova N."/>
            <person name="Mikhailova N."/>
            <person name="Chertkov O."/>
            <person name="Detter J.C."/>
            <person name="Tapia R."/>
            <person name="Han C."/>
            <person name="Land M."/>
            <person name="Hauser L."/>
            <person name="Markowitz V."/>
            <person name="Cheng J.-F."/>
            <person name="Hugenholtz P."/>
            <person name="Woyke T."/>
            <person name="Wu D."/>
            <person name="Gronow S."/>
            <person name="Wellnitz S."/>
            <person name="Brambilla E."/>
            <person name="Klenk H.-P."/>
            <person name="Eisen J.A."/>
        </authorList>
    </citation>
    <scope>NUCLEOTIDE SEQUENCE [LARGE SCALE GENOMIC DNA]</scope>
    <source>
        <strain evidence="13">ATCC BAA-1111 / DSM 21527 / NCTC 11395 / H</strain>
    </source>
</reference>
<sequence>MPAIAIIGRQNVGKSSLFNVLLGHRKSIIYNQPGVTRDLITEKVPWGEGTWTLTDFPGFESEKKIKDDALTLAAIRAAEKQLEKFNLLLFVVKRGGLTTYEQDLASRLRRAKKPVWLVVNFIDDPQLEAEASEFYRLGFPELFFVSALNHRNIGELRERIQAQFKSGSKKVDLPRTEDGDHNDTADDVLKPDLKLAILGKPNAGKSTLFNTLTGKERALISPVAGTTRDSINEFFHFEGKLIEVVDTAGLRRQRNVVEDVESISVKRAREALEACEVVFLVMDYKENLDKQNKTLFALIAEAGKPLIALINKYDQFREDKELKAEVAVEVEKSQKAFWKFPWFFVSAETGENCVKAITKAFELRRQVVEKIGTPKLNAILKELAKSHVLANQNIKLKYITQGNPLNRFILFTNKPVTMPVRRHLNNELRKRLGMTEVPILLQVRTEERKKK</sequence>
<comment type="caution">
    <text evidence="8">Lacks conserved residue(s) required for the propagation of feature annotation.</text>
</comment>
<evidence type="ECO:0000259" key="10">
    <source>
        <dbReference type="Pfam" id="PF01926"/>
    </source>
</evidence>
<dbReference type="InterPro" id="IPR016484">
    <property type="entry name" value="GTPase_Der"/>
</dbReference>
<comment type="subunit">
    <text evidence="8">Associates with the 50S ribosomal subunit.</text>
</comment>
<evidence type="ECO:0000256" key="8">
    <source>
        <dbReference type="HAMAP-Rule" id="MF_00195"/>
    </source>
</evidence>
<dbReference type="PANTHER" id="PTHR43834">
    <property type="entry name" value="GTPASE DER"/>
    <property type="match status" value="1"/>
</dbReference>
<dbReference type="NCBIfam" id="TIGR00231">
    <property type="entry name" value="small_GTP"/>
    <property type="match status" value="2"/>
</dbReference>
<evidence type="ECO:0000256" key="9">
    <source>
        <dbReference type="RuleBase" id="RU004481"/>
    </source>
</evidence>
<protein>
    <recommendedName>
        <fullName evidence="2 8">GTPase Der</fullName>
    </recommendedName>
    <alternativeName>
        <fullName evidence="7 8">GTP-binding protein EngA</fullName>
    </alternativeName>
</protein>
<dbReference type="Pfam" id="PF14714">
    <property type="entry name" value="KH_dom-like"/>
    <property type="match status" value="1"/>
</dbReference>
<evidence type="ECO:0000256" key="6">
    <source>
        <dbReference type="ARBA" id="ARBA00023134"/>
    </source>
</evidence>
<dbReference type="GO" id="GO:0005525">
    <property type="term" value="F:GTP binding"/>
    <property type="evidence" value="ECO:0007669"/>
    <property type="project" value="UniProtKB-UniRule"/>
</dbReference>
<dbReference type="NCBIfam" id="TIGR03594">
    <property type="entry name" value="GTPase_EngA"/>
    <property type="match status" value="1"/>
</dbReference>
<keyword evidence="5 8" id="KW-0547">Nucleotide-binding</keyword>
<keyword evidence="13" id="KW-1185">Reference proteome</keyword>
<feature type="domain" description="G" evidence="10">
    <location>
        <begin position="4"/>
        <end position="120"/>
    </location>
</feature>
<dbReference type="SUPFAM" id="SSF52540">
    <property type="entry name" value="P-loop containing nucleoside triphosphate hydrolases"/>
    <property type="match status" value="2"/>
</dbReference>
<evidence type="ECO:0000259" key="11">
    <source>
        <dbReference type="Pfam" id="PF14714"/>
    </source>
</evidence>
<keyword evidence="3 8" id="KW-0690">Ribosome biogenesis</keyword>